<evidence type="ECO:0000256" key="1">
    <source>
        <dbReference type="SAM" id="MobiDB-lite"/>
    </source>
</evidence>
<feature type="region of interest" description="Disordered" evidence="1">
    <location>
        <begin position="92"/>
        <end position="149"/>
    </location>
</feature>
<sequence length="149" mass="16028">MKIGALPEIFIGDIALGALGEEMMEEAPKLVVQKGCWVPPRSMKVVATQPLDMKGFGESALVEPSQALQRKKRVSTGKVLVSGMGTIGQMAIGQIIGPPTMDRRGDGVRNNRASDRNQGGRHASSRRDSRGREKKRFGSTNLKAGLEKG</sequence>
<accession>A0A164FXH2</accession>
<name>A0A164FXH2_9CRUS</name>
<organism evidence="2 3">
    <name type="scientific">Daphnia magna</name>
    <dbReference type="NCBI Taxonomy" id="35525"/>
    <lineage>
        <taxon>Eukaryota</taxon>
        <taxon>Metazoa</taxon>
        <taxon>Ecdysozoa</taxon>
        <taxon>Arthropoda</taxon>
        <taxon>Crustacea</taxon>
        <taxon>Branchiopoda</taxon>
        <taxon>Diplostraca</taxon>
        <taxon>Cladocera</taxon>
        <taxon>Anomopoda</taxon>
        <taxon>Daphniidae</taxon>
        <taxon>Daphnia</taxon>
    </lineage>
</organism>
<feature type="compositionally biased region" description="Basic and acidic residues" evidence="1">
    <location>
        <begin position="101"/>
        <end position="115"/>
    </location>
</feature>
<evidence type="ECO:0000313" key="2">
    <source>
        <dbReference type="EMBL" id="KZR98269.1"/>
    </source>
</evidence>
<gene>
    <name evidence="2" type="ORF">APZ42_006386</name>
</gene>
<reference evidence="2 3" key="1">
    <citation type="submission" date="2016-03" db="EMBL/GenBank/DDBJ databases">
        <title>EvidentialGene: Evidence-directed Construction of Genes on Genomes.</title>
        <authorList>
            <person name="Gilbert D.G."/>
            <person name="Choi J.-H."/>
            <person name="Mockaitis K."/>
            <person name="Colbourne J."/>
            <person name="Pfrender M."/>
        </authorList>
    </citation>
    <scope>NUCLEOTIDE SEQUENCE [LARGE SCALE GENOMIC DNA]</scope>
    <source>
        <strain evidence="2 3">Xinb3</strain>
        <tissue evidence="2">Complete organism</tissue>
    </source>
</reference>
<dbReference type="EMBL" id="LRGB01017696">
    <property type="protein sequence ID" value="KZR98269.1"/>
    <property type="molecule type" value="Genomic_DNA"/>
</dbReference>
<dbReference type="Proteomes" id="UP000076858">
    <property type="component" value="Unassembled WGS sequence"/>
</dbReference>
<protein>
    <submittedName>
        <fullName evidence="2">Uncharacterized protein</fullName>
    </submittedName>
</protein>
<keyword evidence="3" id="KW-1185">Reference proteome</keyword>
<proteinExistence type="predicted"/>
<comment type="caution">
    <text evidence="2">The sequence shown here is derived from an EMBL/GenBank/DDBJ whole genome shotgun (WGS) entry which is preliminary data.</text>
</comment>
<evidence type="ECO:0000313" key="3">
    <source>
        <dbReference type="Proteomes" id="UP000076858"/>
    </source>
</evidence>
<dbReference type="AlphaFoldDB" id="A0A164FXH2"/>